<dbReference type="Proteomes" id="UP000178448">
    <property type="component" value="Unassembled WGS sequence"/>
</dbReference>
<keyword evidence="1" id="KW-0472">Membrane</keyword>
<evidence type="ECO:0000313" key="2">
    <source>
        <dbReference type="EMBL" id="OGG01744.1"/>
    </source>
</evidence>
<name>A0A1F5YNS0_9BACT</name>
<comment type="caution">
    <text evidence="2">The sequence shown here is derived from an EMBL/GenBank/DDBJ whole genome shotgun (WGS) entry which is preliminary data.</text>
</comment>
<gene>
    <name evidence="2" type="ORF">A2Z33_00185</name>
</gene>
<accession>A0A1F5YNS0</accession>
<sequence length="302" mass="33518">MKFILLILFWILIIIMPLPVRAAEQALSVSPVILDIQLSPGQTIKKDITIANMQSQPMPVHLSPEVLTDSDEDGAFTTRLPETVRMASWIRLVPEDLIIDPESNKKVSLEIDIPSQIEVGGYYAMINVTPLMPLTGDRQQVVPTIGIVILSGFGVPDERPADQRVRIETFSLGTPVKDPGENIGLTLRVRNTSLHHFSAKPTISLRPLITGAKRTDEIPEKTVLPGRIRSWKQTLTNLPTGIYIAEVAVSIGGGNIVTGKTYLTVLPFRKWLPALAAAIFILFLLKYRKRLRKALQVFFSGR</sequence>
<protein>
    <submittedName>
        <fullName evidence="2">Uncharacterized protein</fullName>
    </submittedName>
</protein>
<evidence type="ECO:0000256" key="1">
    <source>
        <dbReference type="SAM" id="Phobius"/>
    </source>
</evidence>
<feature type="transmembrane region" description="Helical" evidence="1">
    <location>
        <begin position="271"/>
        <end position="287"/>
    </location>
</feature>
<dbReference type="AlphaFoldDB" id="A0A1F5YNS0"/>
<dbReference type="STRING" id="1798374.A2Z33_00185"/>
<organism evidence="2 3">
    <name type="scientific">Candidatus Gottesmanbacteria bacterium RBG_16_52_11</name>
    <dbReference type="NCBI Taxonomy" id="1798374"/>
    <lineage>
        <taxon>Bacteria</taxon>
        <taxon>Candidatus Gottesmaniibacteriota</taxon>
    </lineage>
</organism>
<reference evidence="2 3" key="1">
    <citation type="journal article" date="2016" name="Nat. Commun.">
        <title>Thousands of microbial genomes shed light on interconnected biogeochemical processes in an aquifer system.</title>
        <authorList>
            <person name="Anantharaman K."/>
            <person name="Brown C.T."/>
            <person name="Hug L.A."/>
            <person name="Sharon I."/>
            <person name="Castelle C.J."/>
            <person name="Probst A.J."/>
            <person name="Thomas B.C."/>
            <person name="Singh A."/>
            <person name="Wilkins M.J."/>
            <person name="Karaoz U."/>
            <person name="Brodie E.L."/>
            <person name="Williams K.H."/>
            <person name="Hubbard S.S."/>
            <person name="Banfield J.F."/>
        </authorList>
    </citation>
    <scope>NUCLEOTIDE SEQUENCE [LARGE SCALE GENOMIC DNA]</scope>
</reference>
<keyword evidence="1" id="KW-1133">Transmembrane helix</keyword>
<dbReference type="EMBL" id="MFJD01000010">
    <property type="protein sequence ID" value="OGG01744.1"/>
    <property type="molecule type" value="Genomic_DNA"/>
</dbReference>
<evidence type="ECO:0000313" key="3">
    <source>
        <dbReference type="Proteomes" id="UP000178448"/>
    </source>
</evidence>
<proteinExistence type="predicted"/>
<keyword evidence="1" id="KW-0812">Transmembrane</keyword>